<dbReference type="Proteomes" id="UP000814176">
    <property type="component" value="Unassembled WGS sequence"/>
</dbReference>
<gene>
    <name evidence="2" type="ORF">C8Q71DRAFT_69937</name>
</gene>
<feature type="compositionally biased region" description="Basic residues" evidence="1">
    <location>
        <begin position="25"/>
        <end position="40"/>
    </location>
</feature>
<accession>A0ABQ8KG07</accession>
<dbReference type="GeneID" id="72000800"/>
<comment type="caution">
    <text evidence="2">The sequence shown here is derived from an EMBL/GenBank/DDBJ whole genome shotgun (WGS) entry which is preliminary data.</text>
</comment>
<dbReference type="EMBL" id="JADCUA010000011">
    <property type="protein sequence ID" value="KAH9836177.1"/>
    <property type="molecule type" value="Genomic_DNA"/>
</dbReference>
<name>A0ABQ8KG07_9APHY</name>
<evidence type="ECO:0000313" key="3">
    <source>
        <dbReference type="Proteomes" id="UP000814176"/>
    </source>
</evidence>
<sequence>MPSRSPLTEQRPPRVRHSTPTERPRRPRPRPRKRSAHHQSTHSDPESVTLSEITSCLVRALLCMGQDIASCFTEPFIYAWLLATTSRAGPHDVPTFVFRPHVEPASGGNSFEEEEEVFAMLLNEADMVDDEMDAEEAARREPVYVWGRRGPQDDPDYRSYDFAMEIPRGRFSQNPPAFVNVQVSGLSESNMRVEVNLSLHDTSEPSSIHYHVLQHDE</sequence>
<reference evidence="2 3" key="1">
    <citation type="journal article" date="2021" name="Environ. Microbiol.">
        <title>Gene family expansions and transcriptome signatures uncover fungal adaptations to wood decay.</title>
        <authorList>
            <person name="Hage H."/>
            <person name="Miyauchi S."/>
            <person name="Viragh M."/>
            <person name="Drula E."/>
            <person name="Min B."/>
            <person name="Chaduli D."/>
            <person name="Navarro D."/>
            <person name="Favel A."/>
            <person name="Norest M."/>
            <person name="Lesage-Meessen L."/>
            <person name="Balint B."/>
            <person name="Merenyi Z."/>
            <person name="de Eugenio L."/>
            <person name="Morin E."/>
            <person name="Martinez A.T."/>
            <person name="Baldrian P."/>
            <person name="Stursova M."/>
            <person name="Martinez M.J."/>
            <person name="Novotny C."/>
            <person name="Magnuson J.K."/>
            <person name="Spatafora J.W."/>
            <person name="Maurice S."/>
            <person name="Pangilinan J."/>
            <person name="Andreopoulos W."/>
            <person name="LaButti K."/>
            <person name="Hundley H."/>
            <person name="Na H."/>
            <person name="Kuo A."/>
            <person name="Barry K."/>
            <person name="Lipzen A."/>
            <person name="Henrissat B."/>
            <person name="Riley R."/>
            <person name="Ahrendt S."/>
            <person name="Nagy L.G."/>
            <person name="Grigoriev I.V."/>
            <person name="Martin F."/>
            <person name="Rosso M.N."/>
        </authorList>
    </citation>
    <scope>NUCLEOTIDE SEQUENCE [LARGE SCALE GENOMIC DNA]</scope>
    <source>
        <strain evidence="2 3">CIRM-BRFM 1785</strain>
    </source>
</reference>
<evidence type="ECO:0000256" key="1">
    <source>
        <dbReference type="SAM" id="MobiDB-lite"/>
    </source>
</evidence>
<keyword evidence="3" id="KW-1185">Reference proteome</keyword>
<evidence type="ECO:0000313" key="2">
    <source>
        <dbReference type="EMBL" id="KAH9836177.1"/>
    </source>
</evidence>
<feature type="region of interest" description="Disordered" evidence="1">
    <location>
        <begin position="1"/>
        <end position="49"/>
    </location>
</feature>
<proteinExistence type="predicted"/>
<dbReference type="RefSeq" id="XP_047778462.1">
    <property type="nucleotide sequence ID" value="XM_047920068.1"/>
</dbReference>
<organism evidence="2 3">
    <name type="scientific">Rhodofomes roseus</name>
    <dbReference type="NCBI Taxonomy" id="34475"/>
    <lineage>
        <taxon>Eukaryota</taxon>
        <taxon>Fungi</taxon>
        <taxon>Dikarya</taxon>
        <taxon>Basidiomycota</taxon>
        <taxon>Agaricomycotina</taxon>
        <taxon>Agaricomycetes</taxon>
        <taxon>Polyporales</taxon>
        <taxon>Rhodofomes</taxon>
    </lineage>
</organism>
<protein>
    <submittedName>
        <fullName evidence="2">Uncharacterized protein</fullName>
    </submittedName>
</protein>